<gene>
    <name evidence="6" type="ORF">QLX08_010604</name>
</gene>
<keyword evidence="2" id="KW-0496">Mitochondrion</keyword>
<dbReference type="SUPFAM" id="SSF47072">
    <property type="entry name" value="Cysteine alpha-hairpin motif"/>
    <property type="match status" value="1"/>
</dbReference>
<comment type="subcellular location">
    <subcellularLocation>
        <location evidence="1">Mitochondrion intermembrane space</location>
    </subcellularLocation>
</comment>
<proteinExistence type="inferred from homology"/>
<evidence type="ECO:0000256" key="1">
    <source>
        <dbReference type="ARBA" id="ARBA00004569"/>
    </source>
</evidence>
<dbReference type="PANTHER" id="PTHR46811">
    <property type="entry name" value="COILED-COIL-HELIX-COILED-COIL-HELIX DOMAIN-CONTAINING PROTEIN 7"/>
    <property type="match status" value="1"/>
</dbReference>
<dbReference type="InterPro" id="IPR051040">
    <property type="entry name" value="COX23"/>
</dbReference>
<reference evidence="6 7" key="1">
    <citation type="submission" date="2024-05" db="EMBL/GenBank/DDBJ databases">
        <title>The nuclear and mitochondrial genome assemblies of Tetragonisca angustula (Apidae: Meliponini), a tiny yet remarkable pollinator in the Neotropics.</title>
        <authorList>
            <person name="Ferrari R."/>
            <person name="Ricardo P.C."/>
            <person name="Dias F.C."/>
            <person name="Araujo N.S."/>
            <person name="Soares D.O."/>
            <person name="Zhou Q.-S."/>
            <person name="Zhu C.-D."/>
            <person name="Coutinho L."/>
            <person name="Airas M.C."/>
            <person name="Batista T.M."/>
        </authorList>
    </citation>
    <scope>NUCLEOTIDE SEQUENCE [LARGE SCALE GENOMIC DNA]</scope>
    <source>
        <strain evidence="6">ASF017062</strain>
        <tissue evidence="6">Abdomen</tissue>
    </source>
</reference>
<comment type="similarity">
    <text evidence="4">Belongs to the CHCHD7 family.</text>
</comment>
<dbReference type="GO" id="GO:0033108">
    <property type="term" value="P:mitochondrial respiratory chain complex assembly"/>
    <property type="evidence" value="ECO:0007669"/>
    <property type="project" value="TreeGrafter"/>
</dbReference>
<dbReference type="GO" id="GO:0005758">
    <property type="term" value="C:mitochondrial intermembrane space"/>
    <property type="evidence" value="ECO:0007669"/>
    <property type="project" value="UniProtKB-SubCell"/>
</dbReference>
<keyword evidence="7" id="KW-1185">Reference proteome</keyword>
<dbReference type="Proteomes" id="UP001432146">
    <property type="component" value="Unassembled WGS sequence"/>
</dbReference>
<evidence type="ECO:0000256" key="2">
    <source>
        <dbReference type="ARBA" id="ARBA00023128"/>
    </source>
</evidence>
<dbReference type="InterPro" id="IPR009069">
    <property type="entry name" value="Cys_alpha_HP_mot_SF"/>
</dbReference>
<protein>
    <recommendedName>
        <fullName evidence="5">Coiled-coil-helix-coiled-coil-helix domain-containing protein 7</fullName>
    </recommendedName>
</protein>
<evidence type="ECO:0000313" key="7">
    <source>
        <dbReference type="Proteomes" id="UP001432146"/>
    </source>
</evidence>
<evidence type="ECO:0000256" key="4">
    <source>
        <dbReference type="ARBA" id="ARBA00038205"/>
    </source>
</evidence>
<comment type="caution">
    <text evidence="6">The sequence shown here is derived from an EMBL/GenBank/DDBJ whole genome shotgun (WGS) entry which is preliminary data.</text>
</comment>
<sequence length="108" mass="13022">MSVSDTRNKKQVSTLKEKLTQDQELINPCFQEYNISAKCLERNRYDYDKCSLQFENYRCCKKLWGKIIHSRRMENIKPYIPLPEEREKIKQEYIKSKQKSNSAFTSFL</sequence>
<name>A0AAW0ZBR0_9HYME</name>
<evidence type="ECO:0000313" key="6">
    <source>
        <dbReference type="EMBL" id="KAK9294967.1"/>
    </source>
</evidence>
<dbReference type="AlphaFoldDB" id="A0AAW0ZBR0"/>
<accession>A0AAW0ZBR0</accession>
<evidence type="ECO:0000256" key="5">
    <source>
        <dbReference type="ARBA" id="ARBA00039509"/>
    </source>
</evidence>
<organism evidence="6 7">
    <name type="scientific">Tetragonisca angustula</name>
    <dbReference type="NCBI Taxonomy" id="166442"/>
    <lineage>
        <taxon>Eukaryota</taxon>
        <taxon>Metazoa</taxon>
        <taxon>Ecdysozoa</taxon>
        <taxon>Arthropoda</taxon>
        <taxon>Hexapoda</taxon>
        <taxon>Insecta</taxon>
        <taxon>Pterygota</taxon>
        <taxon>Neoptera</taxon>
        <taxon>Endopterygota</taxon>
        <taxon>Hymenoptera</taxon>
        <taxon>Apocrita</taxon>
        <taxon>Aculeata</taxon>
        <taxon>Apoidea</taxon>
        <taxon>Anthophila</taxon>
        <taxon>Apidae</taxon>
        <taxon>Tetragonisca</taxon>
    </lineage>
</organism>
<dbReference type="EMBL" id="JAWNGG020000295">
    <property type="protein sequence ID" value="KAK9294967.1"/>
    <property type="molecule type" value="Genomic_DNA"/>
</dbReference>
<keyword evidence="3" id="KW-1015">Disulfide bond</keyword>
<evidence type="ECO:0000256" key="3">
    <source>
        <dbReference type="ARBA" id="ARBA00023157"/>
    </source>
</evidence>
<dbReference type="PANTHER" id="PTHR46811:SF1">
    <property type="entry name" value="COILED-COIL-HELIX-COILED-COIL-HELIX DOMAIN-CONTAINING PROTEIN 7"/>
    <property type="match status" value="1"/>
</dbReference>